<evidence type="ECO:0000256" key="3">
    <source>
        <dbReference type="PROSITE-ProRule" id="PRU00339"/>
    </source>
</evidence>
<evidence type="ECO:0000256" key="1">
    <source>
        <dbReference type="ARBA" id="ARBA00022737"/>
    </source>
</evidence>
<proteinExistence type="predicted"/>
<dbReference type="PROSITE" id="PS50005">
    <property type="entry name" value="TPR"/>
    <property type="match status" value="1"/>
</dbReference>
<keyword evidence="2 3" id="KW-0802">TPR repeat</keyword>
<dbReference type="GeneID" id="22915052"/>
<keyword evidence="1" id="KW-0677">Repeat</keyword>
<protein>
    <submittedName>
        <fullName evidence="4">NMDA receptor-regulated protein 1</fullName>
    </submittedName>
</protein>
<feature type="repeat" description="TPR" evidence="3">
    <location>
        <begin position="225"/>
        <end position="258"/>
    </location>
</feature>
<evidence type="ECO:0000256" key="2">
    <source>
        <dbReference type="ARBA" id="ARBA00022803"/>
    </source>
</evidence>
<dbReference type="EMBL" id="AFNH02001055">
    <property type="protein sequence ID" value="EZG44895.1"/>
    <property type="molecule type" value="Genomic_DNA"/>
</dbReference>
<sequence>MADLPAAGKSKFDLIQKCYEERDYQRSVTLLDELLAEYPACVEGLAMKGLVCRNLPSRHHEALPALKLAIRHNVKSGVAWHALGGYHRMEGNYELALKSYTQAALLSQKPAYILKDVARAQLYLRKPFQFLKTCQEVFINNRNNKLDWMIVPVAADLCDRPKEAAQMLGSWFRLPQEVQDSATPLWTAEVKIYLAELHERAGELELAERLLDAALELELDFKDRPQANVVLGRVALRLGHYEMARKAYTQLIKYLPANIDYMLGYTLAHQEYHKLLPLPAYNQASDKGDTATEKGASQPWSEAIPVRLYPDILTTCGVRSSLYVTEPMAQYPGFEVKELSDRGIWRIAYNRGDLWRQFWVGNVGHGLAEESVENKFSAEFLELALAHGNSDALRLFPIAFLSAENPFVKEQVNYVFGRWIAKGSVALIAEYQILCNTKVAARRALVQASLEEVWEEFRVKCEADKQPSGVGKAIYLCSKAMVIARLDRDWEQGFALLEEALEILPTLIDLHEAKAQLLHDRGQDEASAQLFCVCADMDKADKHVCSAAVAALCRINDIPTAVRYHSAFNATAAGKSTTSFDTQDQEFEIALSRALCGIGLYDEAAKRLIWLLKRLQQHQEDVQDFHYYSLRMGNMGAFPDYARYLTRIFGLKAAQGALNLLCWICFSELDGELRPTNALAPAAKMKDHVDDDHVDDDHVDDDHVDDDGYKRGQDGAKQVDIEAPVETTADNEIPQVGRLFHAFTYGRGGPKEVAGCVENARHVLGLIKDVPCLIAKPINIYDIGRTALAKDVLEPLLACFRHDVQYQSFGVLKHTYNLYSRDEFRNDWLVACAVKQTMTLALDDAYHPKAFPVMAHYYCSNRESPHDLVREVLSSYTLGQLGVDQRGADERYVEDWLTVGINKLSSSWDIKDRYGLVQGLVACLLSEKRGQGKCAVKTELLDQVLNKILNDKTQIQKHSGLLAYGETIRKIALVVEPCKGPTYQLLHDFFSE</sequence>
<dbReference type="Pfam" id="PF12569">
    <property type="entry name" value="NatA_aux_su"/>
    <property type="match status" value="1"/>
</dbReference>
<dbReference type="PANTHER" id="PTHR22767">
    <property type="entry name" value="N-TERMINAL ACETYLTRANSFERASE-RELATED"/>
    <property type="match status" value="1"/>
</dbReference>
<reference evidence="4" key="1">
    <citation type="submission" date="2013-12" db="EMBL/GenBank/DDBJ databases">
        <authorList>
            <person name="Omoto C.K."/>
            <person name="Sibley D."/>
            <person name="Venepally P."/>
            <person name="Hadjithomas M."/>
            <person name="Karamycheva S."/>
            <person name="Brunk B."/>
            <person name="Roos D."/>
            <person name="Caler E."/>
            <person name="Lorenzi H."/>
        </authorList>
    </citation>
    <scope>NUCLEOTIDE SEQUENCE</scope>
</reference>
<dbReference type="eggNOG" id="KOG1156">
    <property type="taxonomic scope" value="Eukaryota"/>
</dbReference>
<dbReference type="InterPro" id="IPR021183">
    <property type="entry name" value="NatA_aux_su"/>
</dbReference>
<name>A0A023B054_GRENI</name>
<dbReference type="GO" id="GO:0005737">
    <property type="term" value="C:cytoplasm"/>
    <property type="evidence" value="ECO:0007669"/>
    <property type="project" value="UniProtKB-ARBA"/>
</dbReference>
<dbReference type="VEuPathDB" id="CryptoDB:GNI_142650"/>
<dbReference type="AlphaFoldDB" id="A0A023B054"/>
<keyword evidence="5" id="KW-1185">Reference proteome</keyword>
<organism evidence="4 5">
    <name type="scientific">Gregarina niphandrodes</name>
    <name type="common">Septate eugregarine</name>
    <dbReference type="NCBI Taxonomy" id="110365"/>
    <lineage>
        <taxon>Eukaryota</taxon>
        <taxon>Sar</taxon>
        <taxon>Alveolata</taxon>
        <taxon>Apicomplexa</taxon>
        <taxon>Conoidasida</taxon>
        <taxon>Gregarinasina</taxon>
        <taxon>Eugregarinorida</taxon>
        <taxon>Gregarinidae</taxon>
        <taxon>Gregarina</taxon>
    </lineage>
</organism>
<dbReference type="OMA" id="YCNINIF"/>
<keyword evidence="4" id="KW-0675">Receptor</keyword>
<gene>
    <name evidence="4" type="ORF">GNI_142650</name>
</gene>
<evidence type="ECO:0000313" key="4">
    <source>
        <dbReference type="EMBL" id="EZG44895.1"/>
    </source>
</evidence>
<dbReference type="InterPro" id="IPR011990">
    <property type="entry name" value="TPR-like_helical_dom_sf"/>
</dbReference>
<dbReference type="RefSeq" id="XP_011132626.1">
    <property type="nucleotide sequence ID" value="XM_011134324.1"/>
</dbReference>
<dbReference type="Gene3D" id="1.25.40.1040">
    <property type="match status" value="2"/>
</dbReference>
<dbReference type="InterPro" id="IPR019734">
    <property type="entry name" value="TPR_rpt"/>
</dbReference>
<dbReference type="Proteomes" id="UP000019763">
    <property type="component" value="Unassembled WGS sequence"/>
</dbReference>
<dbReference type="SUPFAM" id="SSF48452">
    <property type="entry name" value="TPR-like"/>
    <property type="match status" value="2"/>
</dbReference>
<dbReference type="SMART" id="SM00028">
    <property type="entry name" value="TPR"/>
    <property type="match status" value="3"/>
</dbReference>
<dbReference type="OrthoDB" id="10263032at2759"/>
<dbReference type="PANTHER" id="PTHR22767:SF2">
    <property type="entry name" value="N(ALPHA)-ACETYLTRANSFERASE 15_16, ISOFORM A"/>
    <property type="match status" value="1"/>
</dbReference>
<evidence type="ECO:0000313" key="5">
    <source>
        <dbReference type="Proteomes" id="UP000019763"/>
    </source>
</evidence>
<comment type="caution">
    <text evidence="4">The sequence shown here is derived from an EMBL/GenBank/DDBJ whole genome shotgun (WGS) entry which is preliminary data.</text>
</comment>
<accession>A0A023B054</accession>